<feature type="compositionally biased region" description="Basic and acidic residues" evidence="5">
    <location>
        <begin position="218"/>
        <end position="231"/>
    </location>
</feature>
<keyword evidence="2" id="KW-0521">NADP</keyword>
<accession>A0A179GFQ2</accession>
<keyword evidence="3" id="KW-0560">Oxidoreductase</keyword>
<dbReference type="PANTHER" id="PTHR43976">
    <property type="entry name" value="SHORT CHAIN DEHYDROGENASE"/>
    <property type="match status" value="1"/>
</dbReference>
<dbReference type="PROSITE" id="PS00061">
    <property type="entry name" value="ADH_SHORT"/>
    <property type="match status" value="1"/>
</dbReference>
<dbReference type="EMBL" id="LCWV01000005">
    <property type="protein sequence ID" value="PWI73135.1"/>
    <property type="molecule type" value="Genomic_DNA"/>
</dbReference>
<dbReference type="SUPFAM" id="SSF51735">
    <property type="entry name" value="NAD(P)-binding Rossmann-fold domains"/>
    <property type="match status" value="1"/>
</dbReference>
<dbReference type="InterPro" id="IPR020904">
    <property type="entry name" value="Sc_DH/Rdtase_CS"/>
</dbReference>
<evidence type="ECO:0000256" key="5">
    <source>
        <dbReference type="SAM" id="MobiDB-lite"/>
    </source>
</evidence>
<dbReference type="EMBL" id="LSBH01000007">
    <property type="protein sequence ID" value="OAQ76674.1"/>
    <property type="molecule type" value="Genomic_DNA"/>
</dbReference>
<dbReference type="InterPro" id="IPR036291">
    <property type="entry name" value="NAD(P)-bd_dom_sf"/>
</dbReference>
<dbReference type="KEGG" id="plj:28893143"/>
<protein>
    <submittedName>
        <fullName evidence="7">Short-chain dehydrogenase</fullName>
    </submittedName>
</protein>
<reference evidence="7 9" key="3">
    <citation type="submission" date="2016-01" db="EMBL/GenBank/DDBJ databases">
        <title>Biosynthesis of antibiotic leucinostatins and their inhibition on Phytophthora in bio-control Purpureocillium lilacinum.</title>
        <authorList>
            <person name="Wang G."/>
            <person name="Liu Z."/>
            <person name="Lin R."/>
            <person name="Li E."/>
            <person name="Mao Z."/>
            <person name="Ling J."/>
            <person name="Yin W."/>
            <person name="Xie B."/>
        </authorList>
    </citation>
    <scope>NUCLEOTIDE SEQUENCE [LARGE SCALE GENOMIC DNA]</scope>
    <source>
        <strain evidence="7">PLBJ-1</strain>
        <strain evidence="6">PLFJ-1</strain>
    </source>
</reference>
<dbReference type="OMA" id="MSSPVWF"/>
<evidence type="ECO:0000256" key="2">
    <source>
        <dbReference type="ARBA" id="ARBA00022857"/>
    </source>
</evidence>
<comment type="caution">
    <text evidence="7">The sequence shown here is derived from an EMBL/GenBank/DDBJ whole genome shotgun (WGS) entry which is preliminary data.</text>
</comment>
<evidence type="ECO:0000256" key="4">
    <source>
        <dbReference type="RuleBase" id="RU000363"/>
    </source>
</evidence>
<dbReference type="EMBL" id="LSBI01000020">
    <property type="protein sequence ID" value="OAQ71486.1"/>
    <property type="molecule type" value="Genomic_DNA"/>
</dbReference>
<evidence type="ECO:0000313" key="7">
    <source>
        <dbReference type="EMBL" id="OAQ76674.1"/>
    </source>
</evidence>
<dbReference type="Pfam" id="PF00106">
    <property type="entry name" value="adh_short"/>
    <property type="match status" value="1"/>
</dbReference>
<proteinExistence type="inferred from homology"/>
<name>A0A179GFQ2_PURLI</name>
<evidence type="ECO:0000256" key="3">
    <source>
        <dbReference type="ARBA" id="ARBA00023002"/>
    </source>
</evidence>
<dbReference type="AlphaFoldDB" id="A0A179GFQ2"/>
<organism evidence="7 9">
    <name type="scientific">Purpureocillium lilacinum</name>
    <name type="common">Paecilomyces lilacinus</name>
    <dbReference type="NCBI Taxonomy" id="33203"/>
    <lineage>
        <taxon>Eukaryota</taxon>
        <taxon>Fungi</taxon>
        <taxon>Dikarya</taxon>
        <taxon>Ascomycota</taxon>
        <taxon>Pezizomycotina</taxon>
        <taxon>Sordariomycetes</taxon>
        <taxon>Hypocreomycetidae</taxon>
        <taxon>Hypocreales</taxon>
        <taxon>Ophiocordycipitaceae</taxon>
        <taxon>Purpureocillium</taxon>
    </lineage>
</organism>
<gene>
    <name evidence="8" type="ORF">PCL_10150</name>
    <name evidence="7" type="ORF">VFPBJ_09034</name>
    <name evidence="6" type="ORF">VFPFJ_11027</name>
</gene>
<evidence type="ECO:0000313" key="10">
    <source>
        <dbReference type="Proteomes" id="UP000245956"/>
    </source>
</evidence>
<dbReference type="PRINTS" id="PR00080">
    <property type="entry name" value="SDRFAMILY"/>
</dbReference>
<dbReference type="Proteomes" id="UP000078240">
    <property type="component" value="Unassembled WGS sequence"/>
</dbReference>
<dbReference type="Proteomes" id="UP000078340">
    <property type="component" value="Unassembled WGS sequence"/>
</dbReference>
<evidence type="ECO:0000313" key="6">
    <source>
        <dbReference type="EMBL" id="OAQ71486.1"/>
    </source>
</evidence>
<evidence type="ECO:0000313" key="9">
    <source>
        <dbReference type="Proteomes" id="UP000078240"/>
    </source>
</evidence>
<dbReference type="OrthoDB" id="1274115at2759"/>
<reference evidence="8" key="1">
    <citation type="submission" date="2015-05" db="EMBL/GenBank/DDBJ databases">
        <authorList>
            <person name="Wang D.B."/>
            <person name="Wang M."/>
        </authorList>
    </citation>
    <scope>NUCLEOTIDE SEQUENCE</scope>
    <source>
        <strain evidence="8">36-1</strain>
    </source>
</reference>
<dbReference type="GeneID" id="28893143"/>
<dbReference type="InterPro" id="IPR002347">
    <property type="entry name" value="SDR_fam"/>
</dbReference>
<evidence type="ECO:0000313" key="8">
    <source>
        <dbReference type="EMBL" id="PWI73135.1"/>
    </source>
</evidence>
<dbReference type="Proteomes" id="UP000245956">
    <property type="component" value="Unassembled WGS sequence"/>
</dbReference>
<reference evidence="8 10" key="2">
    <citation type="journal article" date="2016" name="Front. Microbiol.">
        <title>Genome and transcriptome sequences reveal the specific parasitism of the nematophagous Purpureocillium lilacinum 36-1.</title>
        <authorList>
            <person name="Xie J."/>
            <person name="Li S."/>
            <person name="Mo C."/>
            <person name="Xiao X."/>
            <person name="Peng D."/>
            <person name="Wang G."/>
            <person name="Xiao Y."/>
        </authorList>
    </citation>
    <scope>NUCLEOTIDE SEQUENCE [LARGE SCALE GENOMIC DNA]</scope>
    <source>
        <strain evidence="8 10">36-1</strain>
    </source>
</reference>
<dbReference type="GO" id="GO:0016491">
    <property type="term" value="F:oxidoreductase activity"/>
    <property type="evidence" value="ECO:0007669"/>
    <property type="project" value="UniProtKB-KW"/>
</dbReference>
<dbReference type="PRINTS" id="PR00081">
    <property type="entry name" value="GDHRDH"/>
</dbReference>
<feature type="region of interest" description="Disordered" evidence="5">
    <location>
        <begin position="209"/>
        <end position="231"/>
    </location>
</feature>
<dbReference type="InterPro" id="IPR051911">
    <property type="entry name" value="SDR_oxidoreductase"/>
</dbReference>
<dbReference type="PANTHER" id="PTHR43976:SF16">
    <property type="entry name" value="SHORT-CHAIN DEHYDROGENASE_REDUCTASE FAMILY PROTEIN"/>
    <property type="match status" value="1"/>
</dbReference>
<sequence>MASSTKPVWFVTAASSGFGREIVHIALRRGHVVIATARKPDRIQDLANAGADVMAFDVTSPKETIDATAKQVFGKYGRVDYLINAAGYILEGAVEEITKEEVFKCFDTNVFGAMSTIRAFLPGMRAQAVAANGVRGTVVTFGSLGSWVGGASYAAYGMTKASTSMLAEALSLELAPFSIRVTAVEPGYFRTGFLNPGTMLHARTPIDAYEDENTPTGESRRALTRTDGKQAGDVKKGSNVIVDALTGTGVGAGKQLPVRIVLGKDCEQTIRDKFTSTVRILDEWKDAIRSTDHDDVA</sequence>
<comment type="similarity">
    <text evidence="1 4">Belongs to the short-chain dehydrogenases/reductases (SDR) family.</text>
</comment>
<dbReference type="Gene3D" id="3.40.50.720">
    <property type="entry name" value="NAD(P)-binding Rossmann-like Domain"/>
    <property type="match status" value="1"/>
</dbReference>
<dbReference type="RefSeq" id="XP_018173327.1">
    <property type="nucleotide sequence ID" value="XM_018328094.1"/>
</dbReference>
<evidence type="ECO:0000256" key="1">
    <source>
        <dbReference type="ARBA" id="ARBA00006484"/>
    </source>
</evidence>